<dbReference type="AlphaFoldDB" id="A0A1A8EJE2"/>
<reference evidence="1" key="1">
    <citation type="submission" date="2016-05" db="EMBL/GenBank/DDBJ databases">
        <authorList>
            <person name="Lavstsen T."/>
            <person name="Jespersen J.S."/>
        </authorList>
    </citation>
    <scope>NUCLEOTIDE SEQUENCE</scope>
    <source>
        <tissue evidence="1">Brain</tissue>
    </source>
</reference>
<reference evidence="1" key="2">
    <citation type="submission" date="2016-06" db="EMBL/GenBank/DDBJ databases">
        <title>The genome of a short-lived fish provides insights into sex chromosome evolution and the genetic control of aging.</title>
        <authorList>
            <person name="Reichwald K."/>
            <person name="Felder M."/>
            <person name="Petzold A."/>
            <person name="Koch P."/>
            <person name="Groth M."/>
            <person name="Platzer M."/>
        </authorList>
    </citation>
    <scope>NUCLEOTIDE SEQUENCE</scope>
    <source>
        <tissue evidence="1">Brain</tissue>
    </source>
</reference>
<protein>
    <submittedName>
        <fullName evidence="1">Uncharacterized protein</fullName>
    </submittedName>
</protein>
<feature type="non-terminal residue" evidence="1">
    <location>
        <position position="48"/>
    </location>
</feature>
<evidence type="ECO:0000313" key="1">
    <source>
        <dbReference type="EMBL" id="SBQ46395.1"/>
    </source>
</evidence>
<accession>A0A1A8EJE2</accession>
<organism evidence="1">
    <name type="scientific">Nothobranchius korthausae</name>
    <dbReference type="NCBI Taxonomy" id="1143690"/>
    <lineage>
        <taxon>Eukaryota</taxon>
        <taxon>Metazoa</taxon>
        <taxon>Chordata</taxon>
        <taxon>Craniata</taxon>
        <taxon>Vertebrata</taxon>
        <taxon>Euteleostomi</taxon>
        <taxon>Actinopterygii</taxon>
        <taxon>Neopterygii</taxon>
        <taxon>Teleostei</taxon>
        <taxon>Neoteleostei</taxon>
        <taxon>Acanthomorphata</taxon>
        <taxon>Ovalentaria</taxon>
        <taxon>Atherinomorphae</taxon>
        <taxon>Cyprinodontiformes</taxon>
        <taxon>Nothobranchiidae</taxon>
        <taxon>Nothobranchius</taxon>
    </lineage>
</organism>
<name>A0A1A8EJE2_9TELE</name>
<feature type="non-terminal residue" evidence="1">
    <location>
        <position position="1"/>
    </location>
</feature>
<sequence>RILTSFLYAAFFAAGVKVTEQKFGRRVCCMPVVGREGGLSARALHGGP</sequence>
<dbReference type="EMBL" id="HAEB01000014">
    <property type="protein sequence ID" value="SBQ46395.1"/>
    <property type="molecule type" value="Transcribed_RNA"/>
</dbReference>
<proteinExistence type="predicted"/>
<gene>
    <name evidence="1" type="primary">CU694385.1</name>
</gene>